<evidence type="ECO:0000313" key="11">
    <source>
        <dbReference type="EMBL" id="CAD8536311.1"/>
    </source>
</evidence>
<evidence type="ECO:0000256" key="9">
    <source>
        <dbReference type="ARBA" id="ARBA00023136"/>
    </source>
</evidence>
<comment type="similarity">
    <text evidence="2">Belongs to the glycosyltransferase 29 family.</text>
</comment>
<keyword evidence="8" id="KW-0333">Golgi apparatus</keyword>
<dbReference type="Pfam" id="PF00777">
    <property type="entry name" value="Glyco_transf_29"/>
    <property type="match status" value="2"/>
</dbReference>
<protein>
    <submittedName>
        <fullName evidence="11">Uncharacterized protein</fullName>
    </submittedName>
</protein>
<keyword evidence="9" id="KW-0472">Membrane</keyword>
<comment type="subcellular location">
    <subcellularLocation>
        <location evidence="1">Golgi apparatus membrane</location>
        <topology evidence="1">Single-pass type II membrane protein</topology>
    </subcellularLocation>
</comment>
<dbReference type="AlphaFoldDB" id="A0A7S0IZG9"/>
<keyword evidence="7" id="KW-1133">Transmembrane helix</keyword>
<dbReference type="EMBL" id="HBER01023187">
    <property type="protein sequence ID" value="CAD8536311.1"/>
    <property type="molecule type" value="Transcribed_RNA"/>
</dbReference>
<dbReference type="InterPro" id="IPR001675">
    <property type="entry name" value="Glyco_trans_29"/>
</dbReference>
<evidence type="ECO:0000256" key="7">
    <source>
        <dbReference type="ARBA" id="ARBA00022989"/>
    </source>
</evidence>
<keyword evidence="6" id="KW-0735">Signal-anchor</keyword>
<evidence type="ECO:0000256" key="3">
    <source>
        <dbReference type="ARBA" id="ARBA00022676"/>
    </source>
</evidence>
<sequence length="205" mass="22117">MSYGACAVVGSGGTLRNAHHGREIDAHDAVIRFNLAPTGGEWLEAVGSRSTFRLFNGQSRSRHTLVRANTSHELLYCPFDKWLGKCILSAVSFRTSTTSTRVGAAQLQHAHGGRHVRMVSTGLLGVVLALAMCETVSLYGFGNQSAAAALATGVSASTCGHYWECSRNQSRYFGGKAGYHDWKAQWRVVQHFVDAGAVRFVGNSL</sequence>
<dbReference type="CDD" id="cd19952">
    <property type="entry name" value="GT29"/>
    <property type="match status" value="1"/>
</dbReference>
<gene>
    <name evidence="11" type="ORF">CLEP1334_LOCUS11591</name>
</gene>
<evidence type="ECO:0000256" key="4">
    <source>
        <dbReference type="ARBA" id="ARBA00022679"/>
    </source>
</evidence>
<name>A0A7S0IZG9_9EUKA</name>
<evidence type="ECO:0000256" key="10">
    <source>
        <dbReference type="ARBA" id="ARBA00023180"/>
    </source>
</evidence>
<evidence type="ECO:0000256" key="5">
    <source>
        <dbReference type="ARBA" id="ARBA00022692"/>
    </source>
</evidence>
<evidence type="ECO:0000256" key="1">
    <source>
        <dbReference type="ARBA" id="ARBA00004323"/>
    </source>
</evidence>
<dbReference type="GO" id="GO:0000139">
    <property type="term" value="C:Golgi membrane"/>
    <property type="evidence" value="ECO:0007669"/>
    <property type="project" value="UniProtKB-SubCell"/>
</dbReference>
<dbReference type="InterPro" id="IPR050943">
    <property type="entry name" value="Glycosyltr_29_Sialyltrsf"/>
</dbReference>
<dbReference type="InterPro" id="IPR038578">
    <property type="entry name" value="GT29-like_sf"/>
</dbReference>
<proteinExistence type="inferred from homology"/>
<keyword evidence="3" id="KW-0328">Glycosyltransferase</keyword>
<dbReference type="PANTHER" id="PTHR11987:SF36">
    <property type="entry name" value="SIA-ALPHA-2,3-GAL-BETA-1,4-GLCNAC-R:ALPHA 2,8-SIALYLTRANSFERASE"/>
    <property type="match status" value="1"/>
</dbReference>
<keyword evidence="4" id="KW-0808">Transferase</keyword>
<dbReference type="GO" id="GO:0008373">
    <property type="term" value="F:sialyltransferase activity"/>
    <property type="evidence" value="ECO:0007669"/>
    <property type="project" value="InterPro"/>
</dbReference>
<evidence type="ECO:0000256" key="2">
    <source>
        <dbReference type="ARBA" id="ARBA00006003"/>
    </source>
</evidence>
<reference evidence="11" key="1">
    <citation type="submission" date="2021-01" db="EMBL/GenBank/DDBJ databases">
        <authorList>
            <person name="Corre E."/>
            <person name="Pelletier E."/>
            <person name="Niang G."/>
            <person name="Scheremetjew M."/>
            <person name="Finn R."/>
            <person name="Kale V."/>
            <person name="Holt S."/>
            <person name="Cochrane G."/>
            <person name="Meng A."/>
            <person name="Brown T."/>
            <person name="Cohen L."/>
        </authorList>
    </citation>
    <scope>NUCLEOTIDE SEQUENCE</scope>
    <source>
        <strain evidence="11">RCC1130</strain>
    </source>
</reference>
<dbReference type="PANTHER" id="PTHR11987">
    <property type="entry name" value="ALPHA-2,8-SIALYLTRANSFERASE"/>
    <property type="match status" value="1"/>
</dbReference>
<keyword evidence="5" id="KW-0812">Transmembrane</keyword>
<keyword evidence="10" id="KW-0325">Glycoprotein</keyword>
<dbReference type="Gene3D" id="3.90.1480.20">
    <property type="entry name" value="Glycosyl transferase family 29"/>
    <property type="match status" value="1"/>
</dbReference>
<organism evidence="11">
    <name type="scientific">Calcidiscus leptoporus</name>
    <dbReference type="NCBI Taxonomy" id="127549"/>
    <lineage>
        <taxon>Eukaryota</taxon>
        <taxon>Haptista</taxon>
        <taxon>Haptophyta</taxon>
        <taxon>Prymnesiophyceae</taxon>
        <taxon>Coccolithales</taxon>
        <taxon>Calcidiscaceae</taxon>
        <taxon>Calcidiscus</taxon>
    </lineage>
</organism>
<evidence type="ECO:0000256" key="6">
    <source>
        <dbReference type="ARBA" id="ARBA00022968"/>
    </source>
</evidence>
<evidence type="ECO:0000256" key="8">
    <source>
        <dbReference type="ARBA" id="ARBA00023034"/>
    </source>
</evidence>
<accession>A0A7S0IZG9</accession>